<evidence type="ECO:0000313" key="3">
    <source>
        <dbReference type="EMBL" id="QCD44319.1"/>
    </source>
</evidence>
<evidence type="ECO:0000313" key="4">
    <source>
        <dbReference type="Proteomes" id="UP000503264"/>
    </source>
</evidence>
<reference evidence="3 4" key="1">
    <citation type="submission" date="2016-07" db="EMBL/GenBank/DDBJ databases">
        <title>Comparative genomics of the Campylobacter concisus group.</title>
        <authorList>
            <person name="Miller W.G."/>
            <person name="Yee E."/>
            <person name="Chapman M.H."/>
            <person name="Huynh S."/>
            <person name="Bono J.L."/>
            <person name="On S.L.W."/>
            <person name="StLeger J."/>
            <person name="Foster G."/>
            <person name="Parker C.T."/>
        </authorList>
    </citation>
    <scope>NUCLEOTIDE SEQUENCE [LARGE SCALE GENOMIC DNA]</scope>
    <source>
        <strain evidence="3 4">CCUG 21559</strain>
    </source>
</reference>
<dbReference type="Proteomes" id="UP000503264">
    <property type="component" value="Chromosome"/>
</dbReference>
<dbReference type="RefSeq" id="WP_034968695.1">
    <property type="nucleotide sequence ID" value="NZ_CP012542.1"/>
</dbReference>
<dbReference type="GO" id="GO:0009691">
    <property type="term" value="P:cytokinin biosynthetic process"/>
    <property type="evidence" value="ECO:0007669"/>
    <property type="project" value="UniProtKB-UniRule"/>
</dbReference>
<dbReference type="InterPro" id="IPR031100">
    <property type="entry name" value="LOG_fam"/>
</dbReference>
<dbReference type="InterPro" id="IPR005269">
    <property type="entry name" value="LOG"/>
</dbReference>
<comment type="similarity">
    <text evidence="2">Belongs to the LOG family.</text>
</comment>
<dbReference type="AlphaFoldDB" id="A0A6G5QFE2"/>
<dbReference type="NCBIfam" id="TIGR00730">
    <property type="entry name" value="Rossman fold protein, TIGR00730 family"/>
    <property type="match status" value="1"/>
</dbReference>
<dbReference type="EMBL" id="CP012542">
    <property type="protein sequence ID" value="QCD44319.1"/>
    <property type="molecule type" value="Genomic_DNA"/>
</dbReference>
<comment type="catalytic activity">
    <reaction evidence="1">
        <text>AMP + H2O = D-ribose 5-phosphate + adenine</text>
        <dbReference type="Rhea" id="RHEA:20129"/>
        <dbReference type="ChEBI" id="CHEBI:15377"/>
        <dbReference type="ChEBI" id="CHEBI:16708"/>
        <dbReference type="ChEBI" id="CHEBI:78346"/>
        <dbReference type="ChEBI" id="CHEBI:456215"/>
        <dbReference type="EC" id="3.2.2.4"/>
    </reaction>
</comment>
<dbReference type="PANTHER" id="PTHR43393">
    <property type="entry name" value="CYTOKININ RIBOSIDE 5'-MONOPHOSPHATE PHOSPHORIBOHYDROLASE"/>
    <property type="match status" value="1"/>
</dbReference>
<evidence type="ECO:0000256" key="1">
    <source>
        <dbReference type="ARBA" id="ARBA00000274"/>
    </source>
</evidence>
<organism evidence="3 4">
    <name type="scientific">Campylobacter mucosalis CCUG 21559</name>
    <dbReference type="NCBI Taxonomy" id="1032067"/>
    <lineage>
        <taxon>Bacteria</taxon>
        <taxon>Pseudomonadati</taxon>
        <taxon>Campylobacterota</taxon>
        <taxon>Epsilonproteobacteria</taxon>
        <taxon>Campylobacterales</taxon>
        <taxon>Campylobacteraceae</taxon>
        <taxon>Campylobacter</taxon>
    </lineage>
</organism>
<accession>A0A6G5QFE2</accession>
<protein>
    <recommendedName>
        <fullName evidence="2">Cytokinin riboside 5'-monophosphate phosphoribohydrolase</fullName>
        <ecNumber evidence="2">3.2.2.n1</ecNumber>
    </recommendedName>
</protein>
<dbReference type="InterPro" id="IPR052341">
    <property type="entry name" value="LOG_family_nucleotidases"/>
</dbReference>
<dbReference type="Pfam" id="PF03641">
    <property type="entry name" value="Lysine_decarbox"/>
    <property type="match status" value="1"/>
</dbReference>
<dbReference type="EC" id="3.2.2.n1" evidence="2"/>
<name>A0A6G5QFE2_9BACT</name>
<dbReference type="GO" id="GO:0005829">
    <property type="term" value="C:cytosol"/>
    <property type="evidence" value="ECO:0007669"/>
    <property type="project" value="TreeGrafter"/>
</dbReference>
<dbReference type="Gene3D" id="3.40.50.450">
    <property type="match status" value="1"/>
</dbReference>
<gene>
    <name evidence="3" type="ORF">CMUC_0507</name>
</gene>
<dbReference type="GO" id="GO:0008714">
    <property type="term" value="F:AMP nucleosidase activity"/>
    <property type="evidence" value="ECO:0007669"/>
    <property type="project" value="UniProtKB-EC"/>
</dbReference>
<dbReference type="PANTHER" id="PTHR43393:SF2">
    <property type="entry name" value="CYTOKININ RIBOSIDE 5'-MONOPHOSPHATE PHOSPHORIBOHYDROLASE"/>
    <property type="match status" value="1"/>
</dbReference>
<keyword evidence="2" id="KW-0378">Hydrolase</keyword>
<keyword evidence="2" id="KW-0203">Cytokinin biosynthesis</keyword>
<dbReference type="SUPFAM" id="SSF102405">
    <property type="entry name" value="MCP/YpsA-like"/>
    <property type="match status" value="1"/>
</dbReference>
<sequence length="196" mass="21704">MSEFLDEFVKFQGILGHKNKNVTFFGSARLPMSSPYCKQAKELAFMLNEAGLAVLTGGGDGIMRAANMGAYESAKAPSIAFNIRLPFEQKTNPFITNSFVFSSFTPRKFALINYSIAFVVFPGGFGTLDELFDILALTQTKLQKAKIFLVGSIFWAGLDNFIKTTLIDEKLISKDDVNLYHITDDIGFIASEILKI</sequence>
<keyword evidence="4" id="KW-1185">Reference proteome</keyword>
<evidence type="ECO:0000256" key="2">
    <source>
        <dbReference type="RuleBase" id="RU363015"/>
    </source>
</evidence>
<proteinExistence type="inferred from homology"/>